<comment type="caution">
    <text evidence="2">The sequence shown here is derived from an EMBL/GenBank/DDBJ whole genome shotgun (WGS) entry which is preliminary data.</text>
</comment>
<organism evidence="2 3">
    <name type="scientific">Pan troglodytes</name>
    <name type="common">Chimpanzee</name>
    <dbReference type="NCBI Taxonomy" id="9598"/>
    <lineage>
        <taxon>Eukaryota</taxon>
        <taxon>Metazoa</taxon>
        <taxon>Chordata</taxon>
        <taxon>Craniata</taxon>
        <taxon>Vertebrata</taxon>
        <taxon>Euteleostomi</taxon>
        <taxon>Mammalia</taxon>
        <taxon>Eutheria</taxon>
        <taxon>Euarchontoglires</taxon>
        <taxon>Primates</taxon>
        <taxon>Haplorrhini</taxon>
        <taxon>Catarrhini</taxon>
        <taxon>Hominidae</taxon>
        <taxon>Pan</taxon>
    </lineage>
</organism>
<feature type="non-terminal residue" evidence="2">
    <location>
        <position position="1"/>
    </location>
</feature>
<name>A0A2J8IKS7_PANTR</name>
<reference evidence="2 3" key="1">
    <citation type="submission" date="2017-12" db="EMBL/GenBank/DDBJ databases">
        <title>High-resolution comparative analysis of great ape genomes.</title>
        <authorList>
            <person name="Pollen A."/>
            <person name="Hastie A."/>
            <person name="Hormozdiari F."/>
            <person name="Dougherty M."/>
            <person name="Liu R."/>
            <person name="Chaisson M."/>
            <person name="Hoppe E."/>
            <person name="Hill C."/>
            <person name="Pang A."/>
            <person name="Hillier L."/>
            <person name="Baker C."/>
            <person name="Armstrong J."/>
            <person name="Shendure J."/>
            <person name="Paten B."/>
            <person name="Wilson R."/>
            <person name="Chao H."/>
            <person name="Schneider V."/>
            <person name="Ventura M."/>
            <person name="Kronenberg Z."/>
            <person name="Murali S."/>
            <person name="Gordon D."/>
            <person name="Cantsilieris S."/>
            <person name="Munson K."/>
            <person name="Nelson B."/>
            <person name="Raja A."/>
            <person name="Underwood J."/>
            <person name="Diekhans M."/>
            <person name="Fiddes I."/>
            <person name="Haussler D."/>
            <person name="Eichler E."/>
        </authorList>
    </citation>
    <scope>NUCLEOTIDE SEQUENCE [LARGE SCALE GENOMIC DNA]</scope>
    <source>
        <strain evidence="2">Yerkes chimp pedigree #C0471</strain>
    </source>
</reference>
<feature type="region of interest" description="Disordered" evidence="1">
    <location>
        <begin position="28"/>
        <end position="49"/>
    </location>
</feature>
<dbReference type="AlphaFoldDB" id="A0A2J8IKS7"/>
<sequence length="69" mass="7647">VPGAFSQNSSRRDKISFAQAVLELLGSSSPPMSASRAAGTIRHTPPCPTNMRLSTRSLWMSCTRRWQRL</sequence>
<feature type="compositionally biased region" description="Low complexity" evidence="1">
    <location>
        <begin position="28"/>
        <end position="38"/>
    </location>
</feature>
<proteinExistence type="predicted"/>
<dbReference type="Proteomes" id="UP000236370">
    <property type="component" value="Unassembled WGS sequence"/>
</dbReference>
<evidence type="ECO:0000256" key="1">
    <source>
        <dbReference type="SAM" id="MobiDB-lite"/>
    </source>
</evidence>
<gene>
    <name evidence="2" type="ORF">CK820_G0056062</name>
</gene>
<accession>A0A2J8IKS7</accession>
<evidence type="ECO:0000313" key="2">
    <source>
        <dbReference type="EMBL" id="PNI11120.1"/>
    </source>
</evidence>
<evidence type="ECO:0000313" key="3">
    <source>
        <dbReference type="Proteomes" id="UP000236370"/>
    </source>
</evidence>
<protein>
    <submittedName>
        <fullName evidence="2">FAM86B1 isoform 17</fullName>
    </submittedName>
</protein>
<dbReference type="EMBL" id="NBAG03001031">
    <property type="protein sequence ID" value="PNI11120.1"/>
    <property type="molecule type" value="Genomic_DNA"/>
</dbReference>